<accession>A0A518DB38</accession>
<sequence>MNRHFHRLLAGTLVAGWLAAVAPAWGDIAADIELVKNAAAQSPMPANAQAAWKRVAGQPGGALLVLKAMDGAGPLETNALRMAFDAATEPMADSGAILDLREVVLDRSLCSKARTTVFELMVRSAPQVRGELVAAMLDDPAPELRYAAVADLLERADMADGEAALTLYRQAFAAAIDVEQKQRCANELEDLGEAADLASSLGYVLAWRVVGPFNNVDGVGFAQAYPPEDSTDAASYDGKDGTVSWVSTASDDDLGLVDLTKVLGPFKGAVAYAEAVIESPAAADAQVRYTTRNGSKLWVNGELINAANVYHSGHSIDQYVASCRLRKGENRILLKLCQNEQTEPWAQSWEFQCRVTDPIGAGAQFTGATPK</sequence>
<name>A0A518DB38_9BACT</name>
<organism evidence="1 2">
    <name type="scientific">Pirellulimonas nuda</name>
    <dbReference type="NCBI Taxonomy" id="2528009"/>
    <lineage>
        <taxon>Bacteria</taxon>
        <taxon>Pseudomonadati</taxon>
        <taxon>Planctomycetota</taxon>
        <taxon>Planctomycetia</taxon>
        <taxon>Pirellulales</taxon>
        <taxon>Lacipirellulaceae</taxon>
        <taxon>Pirellulimonas</taxon>
    </lineage>
</organism>
<evidence type="ECO:0000313" key="1">
    <source>
        <dbReference type="EMBL" id="QDU88695.1"/>
    </source>
</evidence>
<dbReference type="EMBL" id="CP036291">
    <property type="protein sequence ID" value="QDU88695.1"/>
    <property type="molecule type" value="Genomic_DNA"/>
</dbReference>
<dbReference type="Proteomes" id="UP000317429">
    <property type="component" value="Chromosome"/>
</dbReference>
<protein>
    <submittedName>
        <fullName evidence="1">Uncharacterized protein</fullName>
    </submittedName>
</protein>
<evidence type="ECO:0000313" key="2">
    <source>
        <dbReference type="Proteomes" id="UP000317429"/>
    </source>
</evidence>
<reference evidence="1 2" key="1">
    <citation type="submission" date="2019-02" db="EMBL/GenBank/DDBJ databases">
        <title>Deep-cultivation of Planctomycetes and their phenomic and genomic characterization uncovers novel biology.</title>
        <authorList>
            <person name="Wiegand S."/>
            <person name="Jogler M."/>
            <person name="Boedeker C."/>
            <person name="Pinto D."/>
            <person name="Vollmers J."/>
            <person name="Rivas-Marin E."/>
            <person name="Kohn T."/>
            <person name="Peeters S.H."/>
            <person name="Heuer A."/>
            <person name="Rast P."/>
            <person name="Oberbeckmann S."/>
            <person name="Bunk B."/>
            <person name="Jeske O."/>
            <person name="Meyerdierks A."/>
            <person name="Storesund J.E."/>
            <person name="Kallscheuer N."/>
            <person name="Luecker S."/>
            <person name="Lage O.M."/>
            <person name="Pohl T."/>
            <person name="Merkel B.J."/>
            <person name="Hornburger P."/>
            <person name="Mueller R.-W."/>
            <person name="Bruemmer F."/>
            <person name="Labrenz M."/>
            <person name="Spormann A.M."/>
            <person name="Op den Camp H."/>
            <person name="Overmann J."/>
            <person name="Amann R."/>
            <person name="Jetten M.S.M."/>
            <person name="Mascher T."/>
            <person name="Medema M.H."/>
            <person name="Devos D.P."/>
            <person name="Kaster A.-K."/>
            <person name="Ovreas L."/>
            <person name="Rohde M."/>
            <person name="Galperin M.Y."/>
            <person name="Jogler C."/>
        </authorList>
    </citation>
    <scope>NUCLEOTIDE SEQUENCE [LARGE SCALE GENOMIC DNA]</scope>
    <source>
        <strain evidence="1 2">Pla175</strain>
    </source>
</reference>
<keyword evidence="2" id="KW-1185">Reference proteome</keyword>
<dbReference type="AlphaFoldDB" id="A0A518DB38"/>
<dbReference type="KEGG" id="pnd:Pla175_20760"/>
<proteinExistence type="predicted"/>
<gene>
    <name evidence="1" type="ORF">Pla175_20760</name>
</gene>